<dbReference type="InterPro" id="IPR001296">
    <property type="entry name" value="Glyco_trans_1"/>
</dbReference>
<keyword evidence="5" id="KW-1185">Reference proteome</keyword>
<accession>A0A2Z3H5K5</accession>
<dbReference type="EMBL" id="CP025958">
    <property type="protein sequence ID" value="AWM39602.1"/>
    <property type="molecule type" value="Genomic_DNA"/>
</dbReference>
<name>A0A2Z3H5K5_9BACT</name>
<reference evidence="4 5" key="1">
    <citation type="submission" date="2018-01" db="EMBL/GenBank/DDBJ databases">
        <title>G. obscuriglobus.</title>
        <authorList>
            <person name="Franke J."/>
            <person name="Blomberg W."/>
            <person name="Selmecki A."/>
        </authorList>
    </citation>
    <scope>NUCLEOTIDE SEQUENCE [LARGE SCALE GENOMIC DNA]</scope>
    <source>
        <strain evidence="4 5">DSM 5831</strain>
    </source>
</reference>
<organism evidence="4 5">
    <name type="scientific">Gemmata obscuriglobus</name>
    <dbReference type="NCBI Taxonomy" id="114"/>
    <lineage>
        <taxon>Bacteria</taxon>
        <taxon>Pseudomonadati</taxon>
        <taxon>Planctomycetota</taxon>
        <taxon>Planctomycetia</taxon>
        <taxon>Gemmatales</taxon>
        <taxon>Gemmataceae</taxon>
        <taxon>Gemmata</taxon>
    </lineage>
</organism>
<keyword evidence="2 4" id="KW-0808">Transferase</keyword>
<dbReference type="CDD" id="cd03801">
    <property type="entry name" value="GT4_PimA-like"/>
    <property type="match status" value="1"/>
</dbReference>
<keyword evidence="1" id="KW-0328">Glycosyltransferase</keyword>
<dbReference type="KEGG" id="gog:C1280_23125"/>
<evidence type="ECO:0000313" key="4">
    <source>
        <dbReference type="EMBL" id="AWM39602.1"/>
    </source>
</evidence>
<evidence type="ECO:0000256" key="1">
    <source>
        <dbReference type="ARBA" id="ARBA00022676"/>
    </source>
</evidence>
<sequence>MRSGRMSHPRVVHVTPALFGEGGVFGGAERYSLELARHMAKVVPTALVAFGDEPRRFTTPEGLRVRVLGPAWRVRGQAFNRFHSGVVRAVAGADVVHCHQPRMLASEVCALLARATGRRAFASDLGAGGWGFSSRLNTDGWFHGHLHISEYSRQVAGHVGRPGAGVIYGGVNTDLFAPDSSVPREPLVVFVGRLMPHKGVDVLIDALPGGMDLELIGRPYHERFFADLKRLAAGKRVTFRPDCGDDDIVRAYRRAACVVLPSLYRDCYGNESKVPELLGQTLIEGMACGAPGICTAVASLPEVVTDGETGFVVPPNDPSALRARLEFLRDNATAVGELGRAARTRVLNHFTWGGTVMRCLEAYAAG</sequence>
<gene>
    <name evidence="4" type="ORF">C1280_23125</name>
</gene>
<evidence type="ECO:0000313" key="5">
    <source>
        <dbReference type="Proteomes" id="UP000245802"/>
    </source>
</evidence>
<feature type="domain" description="Glycosyl transferase family 1" evidence="3">
    <location>
        <begin position="183"/>
        <end position="343"/>
    </location>
</feature>
<dbReference type="PANTHER" id="PTHR12526:SF510">
    <property type="entry name" value="D-INOSITOL 3-PHOSPHATE GLYCOSYLTRANSFERASE"/>
    <property type="match status" value="1"/>
</dbReference>
<dbReference type="Gene3D" id="3.40.50.2000">
    <property type="entry name" value="Glycogen Phosphorylase B"/>
    <property type="match status" value="2"/>
</dbReference>
<dbReference type="OrthoDB" id="9792269at2"/>
<dbReference type="SUPFAM" id="SSF53756">
    <property type="entry name" value="UDP-Glycosyltransferase/glycogen phosphorylase"/>
    <property type="match status" value="1"/>
</dbReference>
<dbReference type="AlphaFoldDB" id="A0A2Z3H5K5"/>
<protein>
    <submittedName>
        <fullName evidence="4">Glycosyltransferase family 1 protein</fullName>
    </submittedName>
</protein>
<dbReference type="GO" id="GO:0016757">
    <property type="term" value="F:glycosyltransferase activity"/>
    <property type="evidence" value="ECO:0007669"/>
    <property type="project" value="UniProtKB-KW"/>
</dbReference>
<proteinExistence type="predicted"/>
<evidence type="ECO:0000259" key="3">
    <source>
        <dbReference type="Pfam" id="PF00534"/>
    </source>
</evidence>
<dbReference type="Pfam" id="PF00534">
    <property type="entry name" value="Glycos_transf_1"/>
    <property type="match status" value="1"/>
</dbReference>
<dbReference type="Proteomes" id="UP000245802">
    <property type="component" value="Chromosome"/>
</dbReference>
<evidence type="ECO:0000256" key="2">
    <source>
        <dbReference type="ARBA" id="ARBA00022679"/>
    </source>
</evidence>
<dbReference type="PANTHER" id="PTHR12526">
    <property type="entry name" value="GLYCOSYLTRANSFERASE"/>
    <property type="match status" value="1"/>
</dbReference>